<dbReference type="GO" id="GO:0003677">
    <property type="term" value="F:DNA binding"/>
    <property type="evidence" value="ECO:0007669"/>
    <property type="project" value="UniProtKB-KW"/>
</dbReference>
<keyword evidence="9" id="KW-0460">Magnesium</keyword>
<dbReference type="InterPro" id="IPR037068">
    <property type="entry name" value="DNA_primase_core_N_sf"/>
</dbReference>
<dbReference type="Gene3D" id="3.90.580.10">
    <property type="entry name" value="Zinc finger, CHC2-type domain"/>
    <property type="match status" value="1"/>
</dbReference>
<keyword evidence="17" id="KW-1185">Reference proteome</keyword>
<dbReference type="HAMAP" id="MF_00974">
    <property type="entry name" value="DNA_primase_DnaG"/>
    <property type="match status" value="1"/>
</dbReference>
<dbReference type="GeneID" id="302998403"/>
<dbReference type="InterPro" id="IPR050219">
    <property type="entry name" value="DnaG_primase"/>
</dbReference>
<dbReference type="Pfam" id="PF08275">
    <property type="entry name" value="DNAG_N"/>
    <property type="match status" value="1"/>
</dbReference>
<dbReference type="SMART" id="SM00493">
    <property type="entry name" value="TOPRIM"/>
    <property type="match status" value="1"/>
</dbReference>
<protein>
    <recommendedName>
        <fullName evidence="12 13">DNA primase</fullName>
        <ecNumber evidence="12">2.7.7.101</ecNumber>
    </recommendedName>
</protein>
<dbReference type="KEGG" id="tsu:Tresu_1242"/>
<dbReference type="GO" id="GO:0003899">
    <property type="term" value="F:DNA-directed RNA polymerase activity"/>
    <property type="evidence" value="ECO:0007669"/>
    <property type="project" value="UniProtKB-UniRule"/>
</dbReference>
<name>F2NRR4_TRES6</name>
<dbReference type="Pfam" id="PF13155">
    <property type="entry name" value="Toprim_2"/>
    <property type="match status" value="1"/>
</dbReference>
<keyword evidence="2 12" id="KW-0639">Primosome</keyword>
<dbReference type="InterPro" id="IPR006295">
    <property type="entry name" value="DNA_primase_DnaG"/>
</dbReference>
<dbReference type="GO" id="GO:0008270">
    <property type="term" value="F:zinc ion binding"/>
    <property type="evidence" value="ECO:0007669"/>
    <property type="project" value="UniProtKB-UniRule"/>
</dbReference>
<sequence length="600" mass="68168">MPGLIAKESIDEVAEKTDIVSLVSEYVPLEQRGSNWWGCCPFHNEKTPSFSVSQDKKFYHCFGCGVSGNVFDFVREMEKLSFVESVEFLAKKAGVQLSYSNGSAKSVDSSASKIKDEYKNLYTRVAGMFHYMLMETPAGKFALGYILKRGLSQEILEKFKIGYSPSDRKWLKQFLLKKNYSEDFLNNSGLFSKNYPDCAFFSDRLMFPIFDKDGDVVAMGGRFLRGDAQKSPKYLNSGDLIQYKKGSTLYAFNFAKSSIREKHKVIFCEGYMDCIAYHQCGITWAVAPLGTSLTDEQISLVKHFVEEIYLSFDSDGAGQKATKRAILMCRKQDVAVKVIRLSGGKDPAEIMLNFGAEYLTNEVNNAIFDSDYLLSKLQELYPKDTPMGKSKASLDFFEYIDSLQSDVQKDACLDQLCQTYGIEKEAARRDYFNRDKVSYRFRNASTEQKNPADSEKIKVTAELQAVMTAVTEDVSLFQKMCECVSVDDLSDSYSKQLFAVMQECQKNGSFSVSNILNRIDQENFRKLIIENVSKNTGRIQESAESCISYLKRNAYKRKKMSIMEKISSLSRSILPEDKALLVELTKQKMELDFQIENLKD</sequence>
<dbReference type="PANTHER" id="PTHR30313">
    <property type="entry name" value="DNA PRIMASE"/>
    <property type="match status" value="1"/>
</dbReference>
<evidence type="ECO:0000256" key="8">
    <source>
        <dbReference type="ARBA" id="ARBA00022833"/>
    </source>
</evidence>
<dbReference type="InterPro" id="IPR036977">
    <property type="entry name" value="DNA_primase_Znf_CHC2"/>
</dbReference>
<evidence type="ECO:0000256" key="1">
    <source>
        <dbReference type="ARBA" id="ARBA00022478"/>
    </source>
</evidence>
<dbReference type="SUPFAM" id="SSF56731">
    <property type="entry name" value="DNA primase core"/>
    <property type="match status" value="1"/>
</dbReference>
<comment type="cofactor">
    <cofactor evidence="12 13 14">
        <name>Zn(2+)</name>
        <dbReference type="ChEBI" id="CHEBI:29105"/>
    </cofactor>
    <text evidence="12 13 14">Binds 1 zinc ion per monomer.</text>
</comment>
<dbReference type="GO" id="GO:0005737">
    <property type="term" value="C:cytoplasm"/>
    <property type="evidence" value="ECO:0007669"/>
    <property type="project" value="TreeGrafter"/>
</dbReference>
<evidence type="ECO:0000256" key="7">
    <source>
        <dbReference type="ARBA" id="ARBA00022771"/>
    </source>
</evidence>
<keyword evidence="10 12" id="KW-0238">DNA-binding</keyword>
<dbReference type="eggNOG" id="COG0358">
    <property type="taxonomic scope" value="Bacteria"/>
</dbReference>
<dbReference type="Pfam" id="PF01807">
    <property type="entry name" value="Zn_ribbon_DnaG"/>
    <property type="match status" value="1"/>
</dbReference>
<evidence type="ECO:0000256" key="14">
    <source>
        <dbReference type="PIRSR" id="PIRSR002811-1"/>
    </source>
</evidence>
<keyword evidence="7 12" id="KW-0863">Zinc-finger</keyword>
<comment type="catalytic activity">
    <reaction evidence="12">
        <text>ssDNA + n NTP = ssDNA/pppN(pN)n-1 hybrid + (n-1) diphosphate.</text>
        <dbReference type="EC" id="2.7.7.101"/>
    </reaction>
</comment>
<dbReference type="PROSITE" id="PS50880">
    <property type="entry name" value="TOPRIM"/>
    <property type="match status" value="1"/>
</dbReference>
<evidence type="ECO:0000256" key="5">
    <source>
        <dbReference type="ARBA" id="ARBA00022705"/>
    </source>
</evidence>
<evidence type="ECO:0000256" key="3">
    <source>
        <dbReference type="ARBA" id="ARBA00022679"/>
    </source>
</evidence>
<evidence type="ECO:0000259" key="15">
    <source>
        <dbReference type="PROSITE" id="PS50880"/>
    </source>
</evidence>
<evidence type="ECO:0000256" key="9">
    <source>
        <dbReference type="ARBA" id="ARBA00022842"/>
    </source>
</evidence>
<dbReference type="RefSeq" id="WP_013701437.1">
    <property type="nucleotide sequence ID" value="NC_015385.1"/>
</dbReference>
<keyword evidence="1 12" id="KW-0240">DNA-directed RNA polymerase</keyword>
<evidence type="ECO:0000256" key="13">
    <source>
        <dbReference type="PIRNR" id="PIRNR002811"/>
    </source>
</evidence>
<dbReference type="FunFam" id="3.90.580.10:FF:000001">
    <property type="entry name" value="DNA primase"/>
    <property type="match status" value="1"/>
</dbReference>
<dbReference type="GO" id="GO:0006269">
    <property type="term" value="P:DNA replication, synthesis of primer"/>
    <property type="evidence" value="ECO:0007669"/>
    <property type="project" value="UniProtKB-UniRule"/>
</dbReference>
<dbReference type="GO" id="GO:1990077">
    <property type="term" value="C:primosome complex"/>
    <property type="evidence" value="ECO:0007669"/>
    <property type="project" value="UniProtKB-KW"/>
</dbReference>
<dbReference type="EC" id="2.7.7.101" evidence="12"/>
<dbReference type="SUPFAM" id="SSF57783">
    <property type="entry name" value="Zinc beta-ribbon"/>
    <property type="match status" value="1"/>
</dbReference>
<dbReference type="HOGENOM" id="CLU_013501_3_3_12"/>
<comment type="domain">
    <text evidence="12">Contains an N-terminal zinc-binding domain, a central core domain that contains the primase activity, and a C-terminal DnaB-binding domain.</text>
</comment>
<proteinExistence type="inferred from homology"/>
<comment type="similarity">
    <text evidence="12 13">Belongs to the DnaG primase family.</text>
</comment>
<keyword evidence="5 12" id="KW-0235">DNA replication</keyword>
<keyword evidence="4 12" id="KW-0548">Nucleotidyltransferase</keyword>
<organism evidence="16 17">
    <name type="scientific">Treponema succinifaciens (strain ATCC 33096 / DSM 2489 / 6091)</name>
    <dbReference type="NCBI Taxonomy" id="869209"/>
    <lineage>
        <taxon>Bacteria</taxon>
        <taxon>Pseudomonadati</taxon>
        <taxon>Spirochaetota</taxon>
        <taxon>Spirochaetia</taxon>
        <taxon>Spirochaetales</taxon>
        <taxon>Treponemataceae</taxon>
        <taxon>Treponema</taxon>
    </lineage>
</organism>
<keyword evidence="3 12" id="KW-0808">Transferase</keyword>
<reference evidence="17" key="2">
    <citation type="submission" date="2011-04" db="EMBL/GenBank/DDBJ databases">
        <title>The complete genome of chromosome of Treponema succinifaciens DSM 2489.</title>
        <authorList>
            <person name="Lucas S."/>
            <person name="Copeland A."/>
            <person name="Lapidus A."/>
            <person name="Bruce D."/>
            <person name="Goodwin L."/>
            <person name="Pitluck S."/>
            <person name="Peters L."/>
            <person name="Kyrpides N."/>
            <person name="Mavromatis K."/>
            <person name="Ivanova N."/>
            <person name="Ovchinnikova G."/>
            <person name="Teshima H."/>
            <person name="Detter J.C."/>
            <person name="Tapia R."/>
            <person name="Han C."/>
            <person name="Land M."/>
            <person name="Hauser L."/>
            <person name="Markowitz V."/>
            <person name="Cheng J.-F."/>
            <person name="Hugenholtz P."/>
            <person name="Woyke T."/>
            <person name="Wu D."/>
            <person name="Gronow S."/>
            <person name="Wellnitz S."/>
            <person name="Brambilla E."/>
            <person name="Klenk H.-P."/>
            <person name="Eisen J.A."/>
        </authorList>
    </citation>
    <scope>NUCLEOTIDE SEQUENCE [LARGE SCALE GENOMIC DNA]</scope>
    <source>
        <strain evidence="17">ATCC 33096 / DSM 2489 / 6091</strain>
    </source>
</reference>
<dbReference type="SMART" id="SM00400">
    <property type="entry name" value="ZnF_CHCC"/>
    <property type="match status" value="1"/>
</dbReference>
<dbReference type="OrthoDB" id="9803773at2"/>
<evidence type="ECO:0000256" key="2">
    <source>
        <dbReference type="ARBA" id="ARBA00022515"/>
    </source>
</evidence>
<evidence type="ECO:0000256" key="4">
    <source>
        <dbReference type="ARBA" id="ARBA00022695"/>
    </source>
</evidence>
<comment type="function">
    <text evidence="12 13">RNA polymerase that catalyzes the synthesis of short RNA molecules used as primers for DNA polymerase during DNA replication.</text>
</comment>
<keyword evidence="8 12" id="KW-0862">Zinc</keyword>
<dbReference type="EMBL" id="CP002631">
    <property type="protein sequence ID" value="AEB14150.1"/>
    <property type="molecule type" value="Genomic_DNA"/>
</dbReference>
<dbReference type="InterPro" id="IPR016136">
    <property type="entry name" value="DNA_helicase_N/primase_C"/>
</dbReference>
<evidence type="ECO:0000313" key="17">
    <source>
        <dbReference type="Proteomes" id="UP000006852"/>
    </source>
</evidence>
<dbReference type="InterPro" id="IPR013264">
    <property type="entry name" value="DNAG_N"/>
</dbReference>
<dbReference type="Gene3D" id="3.40.1360.10">
    <property type="match status" value="1"/>
</dbReference>
<dbReference type="STRING" id="869209.Tresu_1242"/>
<dbReference type="InterPro" id="IPR002694">
    <property type="entry name" value="Znf_CHC2"/>
</dbReference>
<dbReference type="InterPro" id="IPR030846">
    <property type="entry name" value="DnaG_bac"/>
</dbReference>
<dbReference type="CDD" id="cd03364">
    <property type="entry name" value="TOPRIM_DnaG_primases"/>
    <property type="match status" value="1"/>
</dbReference>
<evidence type="ECO:0000256" key="6">
    <source>
        <dbReference type="ARBA" id="ARBA00022723"/>
    </source>
</evidence>
<evidence type="ECO:0000313" key="16">
    <source>
        <dbReference type="EMBL" id="AEB14150.1"/>
    </source>
</evidence>
<feature type="domain" description="Toprim" evidence="15">
    <location>
        <begin position="263"/>
        <end position="344"/>
    </location>
</feature>
<dbReference type="InterPro" id="IPR034151">
    <property type="entry name" value="TOPRIM_DnaG_bac"/>
</dbReference>
<evidence type="ECO:0000256" key="11">
    <source>
        <dbReference type="ARBA" id="ARBA00023163"/>
    </source>
</evidence>
<dbReference type="PANTHER" id="PTHR30313:SF2">
    <property type="entry name" value="DNA PRIMASE"/>
    <property type="match status" value="1"/>
</dbReference>
<dbReference type="GO" id="GO:0000428">
    <property type="term" value="C:DNA-directed RNA polymerase complex"/>
    <property type="evidence" value="ECO:0007669"/>
    <property type="project" value="UniProtKB-KW"/>
</dbReference>
<keyword evidence="11 12" id="KW-0804">Transcription</keyword>
<feature type="zinc finger region" description="CHC2-type" evidence="12 14">
    <location>
        <begin position="40"/>
        <end position="64"/>
    </location>
</feature>
<evidence type="ECO:0000256" key="12">
    <source>
        <dbReference type="HAMAP-Rule" id="MF_00974"/>
    </source>
</evidence>
<dbReference type="PIRSF" id="PIRSF002811">
    <property type="entry name" value="DnaG"/>
    <property type="match status" value="1"/>
</dbReference>
<dbReference type="Proteomes" id="UP000006852">
    <property type="component" value="Chromosome"/>
</dbReference>
<reference evidence="16 17" key="1">
    <citation type="journal article" date="2011" name="Stand. Genomic Sci.">
        <title>Complete genome sequence of Treponema succinifaciens type strain (6091).</title>
        <authorList>
            <person name="Han C."/>
            <person name="Gronow S."/>
            <person name="Teshima H."/>
            <person name="Lapidus A."/>
            <person name="Nolan M."/>
            <person name="Lucas S."/>
            <person name="Hammon N."/>
            <person name="Deshpande S."/>
            <person name="Cheng J.F."/>
            <person name="Zeytun A."/>
            <person name="Tapia R."/>
            <person name="Goodwin L."/>
            <person name="Pitluck S."/>
            <person name="Liolios K."/>
            <person name="Pagani I."/>
            <person name="Ivanova N."/>
            <person name="Mavromatis K."/>
            <person name="Mikhailova N."/>
            <person name="Huntemann M."/>
            <person name="Pati A."/>
            <person name="Chen A."/>
            <person name="Palaniappan K."/>
            <person name="Land M."/>
            <person name="Hauser L."/>
            <person name="Brambilla E.M."/>
            <person name="Rohde M."/>
            <person name="Goker M."/>
            <person name="Woyke T."/>
            <person name="Bristow J."/>
            <person name="Eisen J.A."/>
            <person name="Markowitz V."/>
            <person name="Hugenholtz P."/>
            <person name="Kyrpides N.C."/>
            <person name="Klenk H.P."/>
            <person name="Detter J.C."/>
        </authorList>
    </citation>
    <scope>NUCLEOTIDE SEQUENCE [LARGE SCALE GENOMIC DNA]</scope>
    <source>
        <strain evidence="17">ATCC 33096 / DSM 2489 / 6091</strain>
    </source>
</reference>
<evidence type="ECO:0000256" key="10">
    <source>
        <dbReference type="ARBA" id="ARBA00023125"/>
    </source>
</evidence>
<comment type="subunit">
    <text evidence="12">Monomer. Interacts with DnaB.</text>
</comment>
<gene>
    <name evidence="12" type="primary">dnaG</name>
    <name evidence="16" type="ordered locus">Tresu_1242</name>
</gene>
<dbReference type="Gene3D" id="1.10.860.10">
    <property type="entry name" value="DNAb Helicase, Chain A"/>
    <property type="match status" value="1"/>
</dbReference>
<accession>F2NRR4</accession>
<dbReference type="AlphaFoldDB" id="F2NRR4"/>
<dbReference type="Gene3D" id="3.90.980.10">
    <property type="entry name" value="DNA primase, catalytic core, N-terminal domain"/>
    <property type="match status" value="1"/>
</dbReference>
<dbReference type="NCBIfam" id="TIGR01391">
    <property type="entry name" value="dnaG"/>
    <property type="match status" value="1"/>
</dbReference>
<dbReference type="InterPro" id="IPR006171">
    <property type="entry name" value="TOPRIM_dom"/>
</dbReference>
<keyword evidence="6 12" id="KW-0479">Metal-binding</keyword>